<evidence type="ECO:0000313" key="2">
    <source>
        <dbReference type="EMBL" id="KAF1947683.1"/>
    </source>
</evidence>
<evidence type="ECO:0008006" key="4">
    <source>
        <dbReference type="Google" id="ProtNLM"/>
    </source>
</evidence>
<feature type="region of interest" description="Disordered" evidence="1">
    <location>
        <begin position="269"/>
        <end position="312"/>
    </location>
</feature>
<name>A0A6A5T504_9PLEO</name>
<feature type="compositionally biased region" description="Basic and acidic residues" evidence="1">
    <location>
        <begin position="212"/>
        <end position="228"/>
    </location>
</feature>
<organism evidence="2 3">
    <name type="scientific">Clathrospora elynae</name>
    <dbReference type="NCBI Taxonomy" id="706981"/>
    <lineage>
        <taxon>Eukaryota</taxon>
        <taxon>Fungi</taxon>
        <taxon>Dikarya</taxon>
        <taxon>Ascomycota</taxon>
        <taxon>Pezizomycotina</taxon>
        <taxon>Dothideomycetes</taxon>
        <taxon>Pleosporomycetidae</taxon>
        <taxon>Pleosporales</taxon>
        <taxon>Diademaceae</taxon>
        <taxon>Clathrospora</taxon>
    </lineage>
</organism>
<feature type="region of interest" description="Disordered" evidence="1">
    <location>
        <begin position="212"/>
        <end position="250"/>
    </location>
</feature>
<evidence type="ECO:0000256" key="1">
    <source>
        <dbReference type="SAM" id="MobiDB-lite"/>
    </source>
</evidence>
<sequence>MQRPAINCAASQYPVPYFLCDRLTDAKALKDLLGLDKKPKLRKARIVGYQRAAGDSESTVEYDGYNFGEWSGEEVVKGVVYEATCAEEARKIRDYVGNGSEVQSISLEVACPTILGAFGKMKTVIGRIFVLGGEGDTLVGSRRSMMSGSTVREGEFVSSGRESLALRAEPDAEGVEVNGVGYELDEMTPRMAPEHETTLEAAIPQLSVATRREYSEPVHQEPTREEPRSSLNTVTTGNTATDEAIPEEEDKPIEATTAHGPDHVPVAELLQQEEPPALAAQISTTSSRKESAPPSLRSVLTSNTHRKTSDSIKSLVMKYEGLSPQLTPQTEA</sequence>
<evidence type="ECO:0000313" key="3">
    <source>
        <dbReference type="Proteomes" id="UP000800038"/>
    </source>
</evidence>
<keyword evidence="3" id="KW-1185">Reference proteome</keyword>
<dbReference type="OrthoDB" id="3691794at2759"/>
<gene>
    <name evidence="2" type="ORF">EJ02DRAFT_461251</name>
</gene>
<protein>
    <recommendedName>
        <fullName evidence="4">Gamma-glutamylcyclotransferase AIG2-like domain-containing protein</fullName>
    </recommendedName>
</protein>
<reference evidence="2" key="1">
    <citation type="journal article" date="2020" name="Stud. Mycol.">
        <title>101 Dothideomycetes genomes: a test case for predicting lifestyles and emergence of pathogens.</title>
        <authorList>
            <person name="Haridas S."/>
            <person name="Albert R."/>
            <person name="Binder M."/>
            <person name="Bloem J."/>
            <person name="Labutti K."/>
            <person name="Salamov A."/>
            <person name="Andreopoulos B."/>
            <person name="Baker S."/>
            <person name="Barry K."/>
            <person name="Bills G."/>
            <person name="Bluhm B."/>
            <person name="Cannon C."/>
            <person name="Castanera R."/>
            <person name="Culley D."/>
            <person name="Daum C."/>
            <person name="Ezra D."/>
            <person name="Gonzalez J."/>
            <person name="Henrissat B."/>
            <person name="Kuo A."/>
            <person name="Liang C."/>
            <person name="Lipzen A."/>
            <person name="Lutzoni F."/>
            <person name="Magnuson J."/>
            <person name="Mondo S."/>
            <person name="Nolan M."/>
            <person name="Ohm R."/>
            <person name="Pangilinan J."/>
            <person name="Park H.-J."/>
            <person name="Ramirez L."/>
            <person name="Alfaro M."/>
            <person name="Sun H."/>
            <person name="Tritt A."/>
            <person name="Yoshinaga Y."/>
            <person name="Zwiers L.-H."/>
            <person name="Turgeon B."/>
            <person name="Goodwin S."/>
            <person name="Spatafora J."/>
            <person name="Crous P."/>
            <person name="Grigoriev I."/>
        </authorList>
    </citation>
    <scope>NUCLEOTIDE SEQUENCE</scope>
    <source>
        <strain evidence="2">CBS 161.51</strain>
    </source>
</reference>
<proteinExistence type="predicted"/>
<dbReference type="AlphaFoldDB" id="A0A6A5T504"/>
<dbReference type="EMBL" id="ML975997">
    <property type="protein sequence ID" value="KAF1947683.1"/>
    <property type="molecule type" value="Genomic_DNA"/>
</dbReference>
<dbReference type="Proteomes" id="UP000800038">
    <property type="component" value="Unassembled WGS sequence"/>
</dbReference>
<accession>A0A6A5T504</accession>
<feature type="compositionally biased region" description="Polar residues" evidence="1">
    <location>
        <begin position="229"/>
        <end position="241"/>
    </location>
</feature>